<keyword evidence="4" id="KW-0433">Leucine-rich repeat</keyword>
<sequence length="1071" mass="118448">MLLLAQLHSLATTHANDANLTLQTAPSLCHPGQAGVLLKLKRSFIFDLDSTTTLQSWQPGSDCCLWEGVGCSNTSGLVTVLDLSGVGLHSKGIDTVIFNLTSLRLLDLSMNDFGGMNYVNPSDGFERLSLLTHLNLSNAGITGQIPKGIRKLTNLVTLDLSCSFTITDDEDTFQNLVANLSNLRELKLDGVFISAPAEDCFKALAKSVPHLRILSLDSCWLQGYIDHSLSRLQFLRVINLSNNYRMNPGLFPEFFMYFPNLRVLRLAGINLEGWFPPVIFQSENLKVLDLSCNLNLSGHMELGLDGQIISMDFLSSFGMLESLRKVVLTRLDLQREIELTFLWIKGIKSLTSLEFYESDFSLTNSSIIGDSKNLRSLAMSDSNLKAQTLSAVANIKTLKSLTITSCGLLGQLPSAIGNMSSLELLMVYDCQFSGPIPHEVGQLKKLMILVLGYTDLSGEIPTSLFAIPALQNLNLQDNRLSGPIQEFNVVSSQLYSIDLSKNGLTGQIPQSFFVLTSLRYLDISENNLTGSVDLASFWRLKNLTHLSLSNNKLSVMDGEVHNYSSNYLPGLTEVGLASCSLTKLPGFLMYLDHVSSLDLSNNNITGDIPKWIWERWNSSLTSIILKDNMFTGMQLTSNVIPLSNCLDYFDVSSNRIQGQVPMPSSSAGFLGYSNNAFSSVLPNFTLYLNGTNYVDMSRNNITSYLPHSICNASALENLNLAFNNFRGLLLACLIEQASVSVLNLRENHFQGALPSNISSKCYFQVIDLHGNNIEGHLPRALYNCSNLEVLDLGRNKITDTFPSWLGGHLSLRVLILRSNQFHGSLDYVKDGEYFPMLQIIDLASNNFSGHLHPQWFQWFKPMEKYNNTGQYYPKVGFIETVTTSYKGIYSTFEGILTTFTSIDLSDNALEGTIPGSIGKLVSLHELNMSHNSFTRQIPPQLGGITALESLDLSSNMLSGEIPQELTNLTFLSLLNLSNNQLEGSIPRSRQFLTFENISFVGNAELCGPPLSKHCGTSDTPSEAHPKRYSDNVDIVLFLFAGVGFGVGFASSILMKQGWTKGWFRISRILRT</sequence>
<comment type="similarity">
    <text evidence="2">Belongs to the RLP family.</text>
</comment>
<comment type="subcellular location">
    <subcellularLocation>
        <location evidence="1">Cell membrane</location>
        <topology evidence="1">Single-pass type I membrane protein</topology>
    </subcellularLocation>
</comment>
<dbReference type="Gene3D" id="3.80.10.10">
    <property type="entry name" value="Ribonuclease Inhibitor"/>
    <property type="match status" value="5"/>
</dbReference>
<protein>
    <recommendedName>
        <fullName evidence="13">Leucine-rich repeat-containing N-terminal plant-type domain-containing protein</fullName>
    </recommendedName>
</protein>
<dbReference type="GO" id="GO:0005886">
    <property type="term" value="C:plasma membrane"/>
    <property type="evidence" value="ECO:0007669"/>
    <property type="project" value="UniProtKB-SubCell"/>
</dbReference>
<dbReference type="SUPFAM" id="SSF52058">
    <property type="entry name" value="L domain-like"/>
    <property type="match status" value="2"/>
</dbReference>
<evidence type="ECO:0000256" key="12">
    <source>
        <dbReference type="SAM" id="Phobius"/>
    </source>
</evidence>
<dbReference type="PANTHER" id="PTHR48061">
    <property type="entry name" value="LEUCINE-RICH REPEAT RECEPTOR PROTEIN KINASE EMS1-LIKE-RELATED"/>
    <property type="match status" value="1"/>
</dbReference>
<evidence type="ECO:0000256" key="2">
    <source>
        <dbReference type="ARBA" id="ARBA00009592"/>
    </source>
</evidence>
<feature type="domain" description="Leucine-rich repeat-containing N-terminal plant-type" evidence="13">
    <location>
        <begin position="32"/>
        <end position="72"/>
    </location>
</feature>
<dbReference type="PROSITE" id="PS51450">
    <property type="entry name" value="LRR"/>
    <property type="match status" value="1"/>
</dbReference>
<evidence type="ECO:0000256" key="10">
    <source>
        <dbReference type="ARBA" id="ARBA00023136"/>
    </source>
</evidence>
<dbReference type="InterPro" id="IPR013210">
    <property type="entry name" value="LRR_N_plant-typ"/>
</dbReference>
<evidence type="ECO:0000256" key="5">
    <source>
        <dbReference type="ARBA" id="ARBA00022626"/>
    </source>
</evidence>
<dbReference type="PANTHER" id="PTHR48061:SF45">
    <property type="entry name" value="LEUCINE-RICH REPEAT-CONTAINING N-TERMINAL PLANT-TYPE DOMAIN-CONTAINING PROTEIN"/>
    <property type="match status" value="1"/>
</dbReference>
<dbReference type="Pfam" id="PF13855">
    <property type="entry name" value="LRR_8"/>
    <property type="match status" value="2"/>
</dbReference>
<accession>A0A835AVW9</accession>
<evidence type="ECO:0000256" key="9">
    <source>
        <dbReference type="ARBA" id="ARBA00022989"/>
    </source>
</evidence>
<evidence type="ECO:0000313" key="15">
    <source>
        <dbReference type="Proteomes" id="UP000636709"/>
    </source>
</evidence>
<dbReference type="InterPro" id="IPR001611">
    <property type="entry name" value="Leu-rich_rpt"/>
</dbReference>
<comment type="caution">
    <text evidence="14">The sequence shown here is derived from an EMBL/GenBank/DDBJ whole genome shotgun (WGS) entry which is preliminary data.</text>
</comment>
<keyword evidence="8" id="KW-0677">Repeat</keyword>
<gene>
    <name evidence="14" type="ORF">HU200_048928</name>
</gene>
<proteinExistence type="inferred from homology"/>
<dbReference type="PRINTS" id="PR00019">
    <property type="entry name" value="LEURICHRPT"/>
</dbReference>
<dbReference type="FunFam" id="3.80.10.10:FF:000111">
    <property type="entry name" value="LRR receptor-like serine/threonine-protein kinase ERECTA"/>
    <property type="match status" value="1"/>
</dbReference>
<evidence type="ECO:0000256" key="11">
    <source>
        <dbReference type="ARBA" id="ARBA00023180"/>
    </source>
</evidence>
<reference evidence="14" key="1">
    <citation type="submission" date="2020-07" db="EMBL/GenBank/DDBJ databases">
        <title>Genome sequence and genetic diversity analysis of an under-domesticated orphan crop, white fonio (Digitaria exilis).</title>
        <authorList>
            <person name="Bennetzen J.L."/>
            <person name="Chen S."/>
            <person name="Ma X."/>
            <person name="Wang X."/>
            <person name="Yssel A.E.J."/>
            <person name="Chaluvadi S.R."/>
            <person name="Johnson M."/>
            <person name="Gangashetty P."/>
            <person name="Hamidou F."/>
            <person name="Sanogo M.D."/>
            <person name="Zwaenepoel A."/>
            <person name="Wallace J."/>
            <person name="Van De Peer Y."/>
            <person name="Van Deynze A."/>
        </authorList>
    </citation>
    <scope>NUCLEOTIDE SEQUENCE</scope>
    <source>
        <tissue evidence="14">Leaves</tissue>
    </source>
</reference>
<name>A0A835AVW9_9POAL</name>
<dbReference type="InterPro" id="IPR032675">
    <property type="entry name" value="LRR_dom_sf"/>
</dbReference>
<keyword evidence="3" id="KW-1003">Cell membrane</keyword>
<keyword evidence="7" id="KW-0732">Signal</keyword>
<organism evidence="14 15">
    <name type="scientific">Digitaria exilis</name>
    <dbReference type="NCBI Taxonomy" id="1010633"/>
    <lineage>
        <taxon>Eukaryota</taxon>
        <taxon>Viridiplantae</taxon>
        <taxon>Streptophyta</taxon>
        <taxon>Embryophyta</taxon>
        <taxon>Tracheophyta</taxon>
        <taxon>Spermatophyta</taxon>
        <taxon>Magnoliopsida</taxon>
        <taxon>Liliopsida</taxon>
        <taxon>Poales</taxon>
        <taxon>Poaceae</taxon>
        <taxon>PACMAD clade</taxon>
        <taxon>Panicoideae</taxon>
        <taxon>Panicodae</taxon>
        <taxon>Paniceae</taxon>
        <taxon>Anthephorinae</taxon>
        <taxon>Digitaria</taxon>
    </lineage>
</organism>
<dbReference type="AlphaFoldDB" id="A0A835AVW9"/>
<dbReference type="Proteomes" id="UP000636709">
    <property type="component" value="Unassembled WGS sequence"/>
</dbReference>
<dbReference type="OrthoDB" id="442066at2759"/>
<dbReference type="FunFam" id="3.80.10.10:FF:000095">
    <property type="entry name" value="LRR receptor-like serine/threonine-protein kinase GSO1"/>
    <property type="match status" value="1"/>
</dbReference>
<evidence type="ECO:0000256" key="3">
    <source>
        <dbReference type="ARBA" id="ARBA00022475"/>
    </source>
</evidence>
<keyword evidence="15" id="KW-1185">Reference proteome</keyword>
<dbReference type="SUPFAM" id="SSF52047">
    <property type="entry name" value="RNI-like"/>
    <property type="match status" value="1"/>
</dbReference>
<evidence type="ECO:0000256" key="4">
    <source>
        <dbReference type="ARBA" id="ARBA00022614"/>
    </source>
</evidence>
<dbReference type="InterPro" id="IPR003591">
    <property type="entry name" value="Leu-rich_rpt_typical-subtyp"/>
</dbReference>
<evidence type="ECO:0000259" key="13">
    <source>
        <dbReference type="Pfam" id="PF08263"/>
    </source>
</evidence>
<feature type="transmembrane region" description="Helical" evidence="12">
    <location>
        <begin position="1034"/>
        <end position="1054"/>
    </location>
</feature>
<dbReference type="EMBL" id="JACEFO010002208">
    <property type="protein sequence ID" value="KAF8673365.1"/>
    <property type="molecule type" value="Genomic_DNA"/>
</dbReference>
<evidence type="ECO:0000256" key="7">
    <source>
        <dbReference type="ARBA" id="ARBA00022729"/>
    </source>
</evidence>
<keyword evidence="11" id="KW-0325">Glycoprotein</keyword>
<dbReference type="InterPro" id="IPR046956">
    <property type="entry name" value="RLP23-like"/>
</dbReference>
<dbReference type="SMART" id="SM00369">
    <property type="entry name" value="LRR_TYP"/>
    <property type="match status" value="9"/>
</dbReference>
<dbReference type="Pfam" id="PF08263">
    <property type="entry name" value="LRRNT_2"/>
    <property type="match status" value="1"/>
</dbReference>
<dbReference type="FunFam" id="3.80.10.10:FF:000041">
    <property type="entry name" value="LRR receptor-like serine/threonine-protein kinase ERECTA"/>
    <property type="match status" value="1"/>
</dbReference>
<keyword evidence="9 12" id="KW-1133">Transmembrane helix</keyword>
<keyword evidence="5" id="KW-1070">Brassinosteroid signaling pathway</keyword>
<evidence type="ECO:0000313" key="14">
    <source>
        <dbReference type="EMBL" id="KAF8673365.1"/>
    </source>
</evidence>
<dbReference type="GO" id="GO:0009742">
    <property type="term" value="P:brassinosteroid mediated signaling pathway"/>
    <property type="evidence" value="ECO:0007669"/>
    <property type="project" value="UniProtKB-KW"/>
</dbReference>
<evidence type="ECO:0000256" key="1">
    <source>
        <dbReference type="ARBA" id="ARBA00004251"/>
    </source>
</evidence>
<keyword evidence="6 12" id="KW-0812">Transmembrane</keyword>
<evidence type="ECO:0000256" key="6">
    <source>
        <dbReference type="ARBA" id="ARBA00022692"/>
    </source>
</evidence>
<evidence type="ECO:0000256" key="8">
    <source>
        <dbReference type="ARBA" id="ARBA00022737"/>
    </source>
</evidence>
<keyword evidence="10 12" id="KW-0472">Membrane</keyword>
<dbReference type="Pfam" id="PF00560">
    <property type="entry name" value="LRR_1"/>
    <property type="match status" value="6"/>
</dbReference>